<sequence length="958" mass="107568">MSRYQNQAQRTDLPIALPQVVGLVVVLVSLHLIARHDFLLFHTLVEMLRIVVLAGLFALAWHTRHWATNSFLGVIGTAAIFIASLELLHTIGYKGLGIFPDDDGNLPTQLWIAFRYLEAVAFLIAVMAVRWRISLMLPFAVFGSAAVILGLAVFSGLFPDSYLEGSGLTPFKVTSEYIIAGIFAVTMIWLYRQRRRFATPVFYLIQTSLVFNILATLTLTRYVSVYGLANELGHYLLLVSSYLIYRGVLVTGLIRPYQFLFRDLKRHEEHLSELVAERTAQLARSESLTRTFIEHSPALIYLMDAEGRVTLTNPAFRKLLGLEGQHILGKSIFDVFPPAAAASISRQDQRARELARPITVTDIVNFENEPRMFEAVHFPILDENGQLSGSGAIATDVTDHRRTQANYELMVQAAMDGLLVMDYEANFIQVNRATEEITGYSQTELLEMNIRDLEVDLDAEAIERSLDQVMVEGSGRLESRWRHKDGSIRDVEISAHVFDGTFTSGFFSFVRDITKRKSNLARIEFLAHFDPLTRLPNRARFEELVNDRLDRAGSSGSRYALVYLDLDNFKDINDSLGHTVGDNLLKEVARRLGTLPPETHVIARASGDEFMVLAKLGPEEKSCVHEMERLHQLFANSFAIEGHHLATSVSMGVALFPDDGDDFTTLSRNADTAMYAAKMEGRNTFRRFDTTMQEKAFERQNLLAKLRGALERKEMEVYYQPQMDLATRKITGAEAILRWNNPELAWVSPSRFIPIAEESGLIVEIGEWVLREACRQGQAWLESGMPPITLAVNLSAIQFQRGDLCDKVGGILDETGFEGRYLELELTESVLIGDHKRVVKTIQGLKQRDIHLAIDDFGTGYSSLAYLNRFAVDKLKIDRSFIHDMGSDPNNSSVVLAIIRMAHSLGLKVIAEGVENASQLEQLDRLACDEVQGYHLGKPMPATTFQRLLSNGVMTLPD</sequence>
<dbReference type="Pfam" id="PF00990">
    <property type="entry name" value="GGDEF"/>
    <property type="match status" value="1"/>
</dbReference>
<evidence type="ECO:0000313" key="8">
    <source>
        <dbReference type="EMBL" id="SFN52209.1"/>
    </source>
</evidence>
<keyword evidence="4" id="KW-0812">Transmembrane</keyword>
<keyword evidence="3" id="KW-0418">Kinase</keyword>
<dbReference type="PROSITE" id="PS50112">
    <property type="entry name" value="PAS"/>
    <property type="match status" value="2"/>
</dbReference>
<organism evidence="8 9">
    <name type="scientific">Marinobacter pelagius</name>
    <dbReference type="NCBI Taxonomy" id="379482"/>
    <lineage>
        <taxon>Bacteria</taxon>
        <taxon>Pseudomonadati</taxon>
        <taxon>Pseudomonadota</taxon>
        <taxon>Gammaproteobacteria</taxon>
        <taxon>Pseudomonadales</taxon>
        <taxon>Marinobacteraceae</taxon>
        <taxon>Marinobacter</taxon>
    </lineage>
</organism>
<accession>A0A1I4ZQF6</accession>
<dbReference type="PROSITE" id="PS50883">
    <property type="entry name" value="EAL"/>
    <property type="match status" value="1"/>
</dbReference>
<evidence type="ECO:0000256" key="4">
    <source>
        <dbReference type="SAM" id="Phobius"/>
    </source>
</evidence>
<dbReference type="Pfam" id="PF00563">
    <property type="entry name" value="EAL"/>
    <property type="match status" value="1"/>
</dbReference>
<keyword evidence="4" id="KW-1133">Transmembrane helix</keyword>
<feature type="domain" description="GGDEF" evidence="7">
    <location>
        <begin position="557"/>
        <end position="690"/>
    </location>
</feature>
<keyword evidence="2" id="KW-0973">c-di-GMP</keyword>
<dbReference type="InterPro" id="IPR035919">
    <property type="entry name" value="EAL_sf"/>
</dbReference>
<keyword evidence="3" id="KW-0808">Transferase</keyword>
<dbReference type="Pfam" id="PF17159">
    <property type="entry name" value="MASE3"/>
    <property type="match status" value="1"/>
</dbReference>
<dbReference type="InterPro" id="IPR013767">
    <property type="entry name" value="PAS_fold"/>
</dbReference>
<reference evidence="9" key="1">
    <citation type="submission" date="2016-10" db="EMBL/GenBank/DDBJ databases">
        <authorList>
            <person name="Varghese N."/>
            <person name="Submissions S."/>
        </authorList>
    </citation>
    <scope>NUCLEOTIDE SEQUENCE [LARGE SCALE GENOMIC DNA]</scope>
    <source>
        <strain evidence="9">CGMCC 1.6775</strain>
    </source>
</reference>
<dbReference type="Pfam" id="PF00989">
    <property type="entry name" value="PAS"/>
    <property type="match status" value="1"/>
</dbReference>
<dbReference type="SUPFAM" id="SSF55785">
    <property type="entry name" value="PYP-like sensor domain (PAS domain)"/>
    <property type="match status" value="2"/>
</dbReference>
<feature type="transmembrane region" description="Helical" evidence="4">
    <location>
        <begin position="136"/>
        <end position="154"/>
    </location>
</feature>
<dbReference type="InterPro" id="IPR001633">
    <property type="entry name" value="EAL_dom"/>
</dbReference>
<dbReference type="InterPro" id="IPR000014">
    <property type="entry name" value="PAS"/>
</dbReference>
<dbReference type="Proteomes" id="UP000199339">
    <property type="component" value="Unassembled WGS sequence"/>
</dbReference>
<feature type="transmembrane region" description="Helical" evidence="4">
    <location>
        <begin position="174"/>
        <end position="191"/>
    </location>
</feature>
<dbReference type="SMART" id="SM00052">
    <property type="entry name" value="EAL"/>
    <property type="match status" value="1"/>
</dbReference>
<name>A0A1I4ZQF6_9GAMM</name>
<dbReference type="InterPro" id="IPR052155">
    <property type="entry name" value="Biofilm_reg_signaling"/>
</dbReference>
<dbReference type="EMBL" id="FOUR01000009">
    <property type="protein sequence ID" value="SFN52209.1"/>
    <property type="molecule type" value="Genomic_DNA"/>
</dbReference>
<feature type="domain" description="PAS" evidence="5">
    <location>
        <begin position="285"/>
        <end position="355"/>
    </location>
</feature>
<dbReference type="PANTHER" id="PTHR44757">
    <property type="entry name" value="DIGUANYLATE CYCLASE DGCP"/>
    <property type="match status" value="1"/>
</dbReference>
<dbReference type="PROSITE" id="PS50887">
    <property type="entry name" value="GGDEF"/>
    <property type="match status" value="1"/>
</dbReference>
<dbReference type="InterPro" id="IPR013656">
    <property type="entry name" value="PAS_4"/>
</dbReference>
<dbReference type="Gene3D" id="3.20.20.450">
    <property type="entry name" value="EAL domain"/>
    <property type="match status" value="1"/>
</dbReference>
<dbReference type="GO" id="GO:0016301">
    <property type="term" value="F:kinase activity"/>
    <property type="evidence" value="ECO:0007669"/>
    <property type="project" value="UniProtKB-KW"/>
</dbReference>
<keyword evidence="9" id="KW-1185">Reference proteome</keyword>
<dbReference type="CDD" id="cd00130">
    <property type="entry name" value="PAS"/>
    <property type="match status" value="2"/>
</dbReference>
<evidence type="ECO:0000256" key="3">
    <source>
        <dbReference type="ARBA" id="ARBA00022777"/>
    </source>
</evidence>
<feature type="domain" description="PAS" evidence="5">
    <location>
        <begin position="403"/>
        <end position="473"/>
    </location>
</feature>
<dbReference type="NCBIfam" id="TIGR00254">
    <property type="entry name" value="GGDEF"/>
    <property type="match status" value="1"/>
</dbReference>
<dbReference type="CDD" id="cd01949">
    <property type="entry name" value="GGDEF"/>
    <property type="match status" value="1"/>
</dbReference>
<dbReference type="AlphaFoldDB" id="A0A1I4ZQF6"/>
<dbReference type="CDD" id="cd01948">
    <property type="entry name" value="EAL"/>
    <property type="match status" value="1"/>
</dbReference>
<dbReference type="InterPro" id="IPR043128">
    <property type="entry name" value="Rev_trsase/Diguanyl_cyclase"/>
</dbReference>
<dbReference type="PANTHER" id="PTHR44757:SF2">
    <property type="entry name" value="BIOFILM ARCHITECTURE MAINTENANCE PROTEIN MBAA"/>
    <property type="match status" value="1"/>
</dbReference>
<feature type="transmembrane region" description="Helical" evidence="4">
    <location>
        <begin position="39"/>
        <end position="59"/>
    </location>
</feature>
<evidence type="ECO:0000259" key="7">
    <source>
        <dbReference type="PROSITE" id="PS50887"/>
    </source>
</evidence>
<dbReference type="InterPro" id="IPR029787">
    <property type="entry name" value="Nucleotide_cyclase"/>
</dbReference>
<evidence type="ECO:0000259" key="5">
    <source>
        <dbReference type="PROSITE" id="PS50112"/>
    </source>
</evidence>
<dbReference type="Pfam" id="PF08448">
    <property type="entry name" value="PAS_4"/>
    <property type="match status" value="1"/>
</dbReference>
<evidence type="ECO:0000256" key="1">
    <source>
        <dbReference type="ARBA" id="ARBA00012282"/>
    </source>
</evidence>
<dbReference type="GO" id="GO:0006355">
    <property type="term" value="P:regulation of DNA-templated transcription"/>
    <property type="evidence" value="ECO:0007669"/>
    <property type="project" value="InterPro"/>
</dbReference>
<dbReference type="SMART" id="SM00086">
    <property type="entry name" value="PAC"/>
    <property type="match status" value="2"/>
</dbReference>
<dbReference type="SMART" id="SM00267">
    <property type="entry name" value="GGDEF"/>
    <property type="match status" value="1"/>
</dbReference>
<dbReference type="EC" id="3.1.4.52" evidence="1"/>
<dbReference type="InterPro" id="IPR001610">
    <property type="entry name" value="PAC"/>
</dbReference>
<dbReference type="InterPro" id="IPR033425">
    <property type="entry name" value="MASE3"/>
</dbReference>
<evidence type="ECO:0000259" key="6">
    <source>
        <dbReference type="PROSITE" id="PS50883"/>
    </source>
</evidence>
<dbReference type="SUPFAM" id="SSF55073">
    <property type="entry name" value="Nucleotide cyclase"/>
    <property type="match status" value="1"/>
</dbReference>
<feature type="transmembrane region" description="Helical" evidence="4">
    <location>
        <begin position="111"/>
        <end position="129"/>
    </location>
</feature>
<dbReference type="InterPro" id="IPR035965">
    <property type="entry name" value="PAS-like_dom_sf"/>
</dbReference>
<dbReference type="NCBIfam" id="TIGR00229">
    <property type="entry name" value="sensory_box"/>
    <property type="match status" value="2"/>
</dbReference>
<dbReference type="SMART" id="SM00091">
    <property type="entry name" value="PAS"/>
    <property type="match status" value="2"/>
</dbReference>
<dbReference type="SUPFAM" id="SSF141868">
    <property type="entry name" value="EAL domain-like"/>
    <property type="match status" value="1"/>
</dbReference>
<dbReference type="GO" id="GO:0071111">
    <property type="term" value="F:cyclic-guanylate-specific phosphodiesterase activity"/>
    <property type="evidence" value="ECO:0007669"/>
    <property type="project" value="UniProtKB-EC"/>
</dbReference>
<dbReference type="Gene3D" id="3.30.70.270">
    <property type="match status" value="1"/>
</dbReference>
<protein>
    <recommendedName>
        <fullName evidence="1">cyclic-guanylate-specific phosphodiesterase</fullName>
        <ecNumber evidence="1">3.1.4.52</ecNumber>
    </recommendedName>
</protein>
<dbReference type="RefSeq" id="WP_092006272.1">
    <property type="nucleotide sequence ID" value="NZ_FOUR01000009.1"/>
</dbReference>
<feature type="transmembrane region" description="Helical" evidence="4">
    <location>
        <begin position="203"/>
        <end position="223"/>
    </location>
</feature>
<evidence type="ECO:0000256" key="2">
    <source>
        <dbReference type="ARBA" id="ARBA00022636"/>
    </source>
</evidence>
<evidence type="ECO:0000313" key="9">
    <source>
        <dbReference type="Proteomes" id="UP000199339"/>
    </source>
</evidence>
<feature type="transmembrane region" description="Helical" evidence="4">
    <location>
        <begin position="71"/>
        <end position="91"/>
    </location>
</feature>
<gene>
    <name evidence="8" type="ORF">SAMN04487961_3307</name>
</gene>
<proteinExistence type="predicted"/>
<dbReference type="FunFam" id="3.20.20.450:FF:000001">
    <property type="entry name" value="Cyclic di-GMP phosphodiesterase yahA"/>
    <property type="match status" value="1"/>
</dbReference>
<dbReference type="OrthoDB" id="1316910at2"/>
<dbReference type="Gene3D" id="3.30.450.20">
    <property type="entry name" value="PAS domain"/>
    <property type="match status" value="2"/>
</dbReference>
<dbReference type="InterPro" id="IPR000160">
    <property type="entry name" value="GGDEF_dom"/>
</dbReference>
<feature type="transmembrane region" description="Helical" evidence="4">
    <location>
        <begin position="12"/>
        <end position="33"/>
    </location>
</feature>
<keyword evidence="4" id="KW-0472">Membrane</keyword>
<feature type="domain" description="EAL" evidence="6">
    <location>
        <begin position="699"/>
        <end position="953"/>
    </location>
</feature>